<dbReference type="STRING" id="314276.OS145_05475"/>
<keyword evidence="3 4" id="KW-0546">Nucleotide metabolism</keyword>
<keyword evidence="2 4" id="KW-0378">Hydrolase</keyword>
<keyword evidence="4" id="KW-0963">Cytoplasm</keyword>
<evidence type="ECO:0000313" key="5">
    <source>
        <dbReference type="EMBL" id="HAR55475.1"/>
    </source>
</evidence>
<comment type="similarity">
    <text evidence="4">Belongs to the Maf family. YhdE subfamily.</text>
</comment>
<dbReference type="Proteomes" id="UP000262878">
    <property type="component" value="Unassembled WGS sequence"/>
</dbReference>
<comment type="function">
    <text evidence="4">Nucleoside triphosphate pyrophosphatase that hydrolyzes dTTP and UTP. May have a dual role in cell division arrest and in preventing the incorporation of modified nucleotides into cellular nucleic acids.</text>
</comment>
<reference evidence="5 6" key="1">
    <citation type="journal article" date="2018" name="Nat. Biotechnol.">
        <title>A standardized bacterial taxonomy based on genome phylogeny substantially revises the tree of life.</title>
        <authorList>
            <person name="Parks D.H."/>
            <person name="Chuvochina M."/>
            <person name="Waite D.W."/>
            <person name="Rinke C."/>
            <person name="Skarshewski A."/>
            <person name="Chaumeil P.A."/>
            <person name="Hugenholtz P."/>
        </authorList>
    </citation>
    <scope>NUCLEOTIDE SEQUENCE [LARGE SCALE GENOMIC DNA]</scope>
    <source>
        <strain evidence="5">UBA9360</strain>
    </source>
</reference>
<feature type="site" description="Important for substrate specificity" evidence="4">
    <location>
        <position position="70"/>
    </location>
</feature>
<feature type="site" description="Important for substrate specificity" evidence="4">
    <location>
        <position position="157"/>
    </location>
</feature>
<dbReference type="PIRSF" id="PIRSF006305">
    <property type="entry name" value="Maf"/>
    <property type="match status" value="1"/>
</dbReference>
<evidence type="ECO:0000256" key="3">
    <source>
        <dbReference type="ARBA" id="ARBA00023080"/>
    </source>
</evidence>
<evidence type="ECO:0000256" key="2">
    <source>
        <dbReference type="ARBA" id="ARBA00022801"/>
    </source>
</evidence>
<feature type="site" description="Important for substrate specificity" evidence="4">
    <location>
        <position position="11"/>
    </location>
</feature>
<dbReference type="AlphaFoldDB" id="A0A348WLR3"/>
<comment type="caution">
    <text evidence="5">The sequence shown here is derived from an EMBL/GenBank/DDBJ whole genome shotgun (WGS) entry which is preliminary data.</text>
</comment>
<comment type="catalytic activity">
    <reaction evidence="4">
        <text>UTP + H2O = UMP + diphosphate + H(+)</text>
        <dbReference type="Rhea" id="RHEA:29395"/>
        <dbReference type="ChEBI" id="CHEBI:15377"/>
        <dbReference type="ChEBI" id="CHEBI:15378"/>
        <dbReference type="ChEBI" id="CHEBI:33019"/>
        <dbReference type="ChEBI" id="CHEBI:46398"/>
        <dbReference type="ChEBI" id="CHEBI:57865"/>
        <dbReference type="EC" id="3.6.1.9"/>
    </reaction>
</comment>
<dbReference type="Pfam" id="PF02545">
    <property type="entry name" value="Maf"/>
    <property type="match status" value="1"/>
</dbReference>
<dbReference type="GO" id="GO:0036221">
    <property type="term" value="F:UTP diphosphatase activity"/>
    <property type="evidence" value="ECO:0007669"/>
    <property type="project" value="RHEA"/>
</dbReference>
<dbReference type="PANTHER" id="PTHR43213:SF5">
    <property type="entry name" value="BIFUNCTIONAL DTTP_UTP PYROPHOSPHATASE_METHYLTRANSFERASE PROTEIN-RELATED"/>
    <property type="match status" value="1"/>
</dbReference>
<comment type="catalytic activity">
    <reaction evidence="4">
        <text>dTTP + H2O = dTMP + diphosphate + H(+)</text>
        <dbReference type="Rhea" id="RHEA:28534"/>
        <dbReference type="ChEBI" id="CHEBI:15377"/>
        <dbReference type="ChEBI" id="CHEBI:15378"/>
        <dbReference type="ChEBI" id="CHEBI:33019"/>
        <dbReference type="ChEBI" id="CHEBI:37568"/>
        <dbReference type="ChEBI" id="CHEBI:63528"/>
        <dbReference type="EC" id="3.6.1.9"/>
    </reaction>
</comment>
<feature type="active site" description="Proton acceptor" evidence="4">
    <location>
        <position position="69"/>
    </location>
</feature>
<gene>
    <name evidence="5" type="ORF">DCR58_01675</name>
</gene>
<dbReference type="GO" id="GO:0005737">
    <property type="term" value="C:cytoplasm"/>
    <property type="evidence" value="ECO:0007669"/>
    <property type="project" value="UniProtKB-SubCell"/>
</dbReference>
<dbReference type="InterPro" id="IPR003697">
    <property type="entry name" value="Maf-like"/>
</dbReference>
<comment type="cofactor">
    <cofactor evidence="1 4">
        <name>a divalent metal cation</name>
        <dbReference type="ChEBI" id="CHEBI:60240"/>
    </cofactor>
</comment>
<dbReference type="NCBIfam" id="TIGR00172">
    <property type="entry name" value="maf"/>
    <property type="match status" value="1"/>
</dbReference>
<dbReference type="PANTHER" id="PTHR43213">
    <property type="entry name" value="BIFUNCTIONAL DTTP/UTP PYROPHOSPHATASE/METHYLTRANSFERASE PROTEIN-RELATED"/>
    <property type="match status" value="1"/>
</dbReference>
<evidence type="ECO:0000256" key="4">
    <source>
        <dbReference type="HAMAP-Rule" id="MF_00528"/>
    </source>
</evidence>
<dbReference type="GO" id="GO:0036218">
    <property type="term" value="F:dTTP diphosphatase activity"/>
    <property type="evidence" value="ECO:0007669"/>
    <property type="project" value="RHEA"/>
</dbReference>
<name>A0A348WLR3_9GAMM</name>
<dbReference type="CDD" id="cd00555">
    <property type="entry name" value="Maf"/>
    <property type="match status" value="1"/>
</dbReference>
<evidence type="ECO:0000313" key="6">
    <source>
        <dbReference type="Proteomes" id="UP000262878"/>
    </source>
</evidence>
<protein>
    <recommendedName>
        <fullName evidence="4">dTTP/UTP pyrophosphatase</fullName>
        <shortName evidence="4">dTTPase/UTPase</shortName>
        <ecNumber evidence="4">3.6.1.9</ecNumber>
    </recommendedName>
    <alternativeName>
        <fullName evidence="4">Nucleoside triphosphate pyrophosphatase</fullName>
    </alternativeName>
    <alternativeName>
        <fullName evidence="4">Nucleotide pyrophosphatase</fullName>
        <shortName evidence="4">Nucleotide PPase</shortName>
    </alternativeName>
</protein>
<dbReference type="SUPFAM" id="SSF52972">
    <property type="entry name" value="ITPase-like"/>
    <property type="match status" value="1"/>
</dbReference>
<organism evidence="5 6">
    <name type="scientific">Idiomarina baltica</name>
    <dbReference type="NCBI Taxonomy" id="190892"/>
    <lineage>
        <taxon>Bacteria</taxon>
        <taxon>Pseudomonadati</taxon>
        <taxon>Pseudomonadota</taxon>
        <taxon>Gammaproteobacteria</taxon>
        <taxon>Alteromonadales</taxon>
        <taxon>Idiomarinaceae</taxon>
        <taxon>Idiomarina</taxon>
    </lineage>
</organism>
<proteinExistence type="inferred from homology"/>
<sequence length="194" mass="21106">MQLVLASGSPRRRELLQQIRADFVCLASDIPEQQGTHETASAYVKRLAYEKAIASAKQYGAACIVIGSDTLIDRDGEVMEKPRDQAHGIAMLRSLAERTHKVRTAVCIMYYDGNAPSLVQREEVTTEVSMGAISESAALTYWQTGEPLDKAAGYAIQGGAARWVKRISGSYTAVVGLPLYETEQLLQAVEAKLG</sequence>
<dbReference type="InterPro" id="IPR029001">
    <property type="entry name" value="ITPase-like_fam"/>
</dbReference>
<comment type="caution">
    <text evidence="4">Lacks conserved residue(s) required for the propagation of feature annotation.</text>
</comment>
<dbReference type="HAMAP" id="MF_00528">
    <property type="entry name" value="Maf"/>
    <property type="match status" value="1"/>
</dbReference>
<evidence type="ECO:0000256" key="1">
    <source>
        <dbReference type="ARBA" id="ARBA00001968"/>
    </source>
</evidence>
<dbReference type="EC" id="3.6.1.9" evidence="4"/>
<dbReference type="EMBL" id="DMUP01000040">
    <property type="protein sequence ID" value="HAR55475.1"/>
    <property type="molecule type" value="Genomic_DNA"/>
</dbReference>
<dbReference type="Gene3D" id="3.90.950.10">
    <property type="match status" value="1"/>
</dbReference>
<accession>A0A348WLR3</accession>
<dbReference type="GO" id="GO:0009117">
    <property type="term" value="P:nucleotide metabolic process"/>
    <property type="evidence" value="ECO:0007669"/>
    <property type="project" value="UniProtKB-KW"/>
</dbReference>
<comment type="subcellular location">
    <subcellularLocation>
        <location evidence="4">Cytoplasm</location>
    </subcellularLocation>
</comment>